<dbReference type="AlphaFoldDB" id="X1UKP7"/>
<sequence length="76" mass="7900">MKEASMSVKAIQALMTGLVVLACVIGGVILLVRGIDSTVGIILLIIVGSYLGLDLMPFVPLGKNQSKKKGDTDVEG</sequence>
<keyword evidence="1" id="KW-0812">Transmembrane</keyword>
<name>X1UKP7_9ZZZZ</name>
<gene>
    <name evidence="2" type="ORF">S12H4_40422</name>
</gene>
<protein>
    <submittedName>
        <fullName evidence="2">Uncharacterized protein</fullName>
    </submittedName>
</protein>
<dbReference type="PROSITE" id="PS51257">
    <property type="entry name" value="PROKAR_LIPOPROTEIN"/>
    <property type="match status" value="1"/>
</dbReference>
<keyword evidence="1" id="KW-1133">Transmembrane helix</keyword>
<proteinExistence type="predicted"/>
<evidence type="ECO:0000313" key="2">
    <source>
        <dbReference type="EMBL" id="GAI92929.1"/>
    </source>
</evidence>
<feature type="transmembrane region" description="Helical" evidence="1">
    <location>
        <begin position="12"/>
        <end position="32"/>
    </location>
</feature>
<comment type="caution">
    <text evidence="2">The sequence shown here is derived from an EMBL/GenBank/DDBJ whole genome shotgun (WGS) entry which is preliminary data.</text>
</comment>
<organism evidence="2">
    <name type="scientific">marine sediment metagenome</name>
    <dbReference type="NCBI Taxonomy" id="412755"/>
    <lineage>
        <taxon>unclassified sequences</taxon>
        <taxon>metagenomes</taxon>
        <taxon>ecological metagenomes</taxon>
    </lineage>
</organism>
<accession>X1UKP7</accession>
<reference evidence="2" key="1">
    <citation type="journal article" date="2014" name="Front. Microbiol.">
        <title>High frequency of phylogenetically diverse reductive dehalogenase-homologous genes in deep subseafloor sedimentary metagenomes.</title>
        <authorList>
            <person name="Kawai M."/>
            <person name="Futagami T."/>
            <person name="Toyoda A."/>
            <person name="Takaki Y."/>
            <person name="Nishi S."/>
            <person name="Hori S."/>
            <person name="Arai W."/>
            <person name="Tsubouchi T."/>
            <person name="Morono Y."/>
            <person name="Uchiyama I."/>
            <person name="Ito T."/>
            <person name="Fujiyama A."/>
            <person name="Inagaki F."/>
            <person name="Takami H."/>
        </authorList>
    </citation>
    <scope>NUCLEOTIDE SEQUENCE</scope>
    <source>
        <strain evidence="2">Expedition CK06-06</strain>
    </source>
</reference>
<feature type="transmembrane region" description="Helical" evidence="1">
    <location>
        <begin position="38"/>
        <end position="59"/>
    </location>
</feature>
<dbReference type="EMBL" id="BARW01024526">
    <property type="protein sequence ID" value="GAI92929.1"/>
    <property type="molecule type" value="Genomic_DNA"/>
</dbReference>
<evidence type="ECO:0000256" key="1">
    <source>
        <dbReference type="SAM" id="Phobius"/>
    </source>
</evidence>
<keyword evidence="1" id="KW-0472">Membrane</keyword>